<dbReference type="PANTHER" id="PTHR16305">
    <property type="entry name" value="TESTICULAR SOLUBLE ADENYLYL CYCLASE"/>
    <property type="match status" value="1"/>
</dbReference>
<dbReference type="SUPFAM" id="SSF48452">
    <property type="entry name" value="TPR-like"/>
    <property type="match status" value="2"/>
</dbReference>
<dbReference type="GO" id="GO:0005524">
    <property type="term" value="F:ATP binding"/>
    <property type="evidence" value="ECO:0007669"/>
    <property type="project" value="UniProtKB-KW"/>
</dbReference>
<dbReference type="InterPro" id="IPR016032">
    <property type="entry name" value="Sig_transdc_resp-reg_C-effctor"/>
</dbReference>
<dbReference type="EMBL" id="CADCUI010000033">
    <property type="protein sequence ID" value="CAA9348451.1"/>
    <property type="molecule type" value="Genomic_DNA"/>
</dbReference>
<dbReference type="Pfam" id="PF00196">
    <property type="entry name" value="GerE"/>
    <property type="match status" value="1"/>
</dbReference>
<dbReference type="SMART" id="SM00421">
    <property type="entry name" value="HTH_LUXR"/>
    <property type="match status" value="1"/>
</dbReference>
<dbReference type="SUPFAM" id="SSF46894">
    <property type="entry name" value="C-terminal effector domain of the bipartite response regulators"/>
    <property type="match status" value="1"/>
</dbReference>
<dbReference type="GO" id="GO:0005737">
    <property type="term" value="C:cytoplasm"/>
    <property type="evidence" value="ECO:0007669"/>
    <property type="project" value="TreeGrafter"/>
</dbReference>
<name>A0A6J4M861_9ACTN</name>
<keyword evidence="2" id="KW-0067">ATP-binding</keyword>
<dbReference type="Pfam" id="PF13191">
    <property type="entry name" value="AAA_16"/>
    <property type="match status" value="1"/>
</dbReference>
<organism evidence="4">
    <name type="scientific">uncultured Nocardioidaceae bacterium</name>
    <dbReference type="NCBI Taxonomy" id="253824"/>
    <lineage>
        <taxon>Bacteria</taxon>
        <taxon>Bacillati</taxon>
        <taxon>Actinomycetota</taxon>
        <taxon>Actinomycetes</taxon>
        <taxon>Propionibacteriales</taxon>
        <taxon>Nocardioidaceae</taxon>
        <taxon>environmental samples</taxon>
    </lineage>
</organism>
<dbReference type="Gene3D" id="1.25.40.10">
    <property type="entry name" value="Tetratricopeptide repeat domain"/>
    <property type="match status" value="2"/>
</dbReference>
<dbReference type="GO" id="GO:0006355">
    <property type="term" value="P:regulation of DNA-templated transcription"/>
    <property type="evidence" value="ECO:0007669"/>
    <property type="project" value="InterPro"/>
</dbReference>
<dbReference type="AlphaFoldDB" id="A0A6J4M861"/>
<dbReference type="SUPFAM" id="SSF52540">
    <property type="entry name" value="P-loop containing nucleoside triphosphate hydrolases"/>
    <property type="match status" value="1"/>
</dbReference>
<accession>A0A6J4M861</accession>
<dbReference type="CDD" id="cd06170">
    <property type="entry name" value="LuxR_C_like"/>
    <property type="match status" value="1"/>
</dbReference>
<dbReference type="PROSITE" id="PS50043">
    <property type="entry name" value="HTH_LUXR_2"/>
    <property type="match status" value="1"/>
</dbReference>
<dbReference type="PROSITE" id="PS00622">
    <property type="entry name" value="HTH_LUXR_1"/>
    <property type="match status" value="1"/>
</dbReference>
<dbReference type="InterPro" id="IPR027417">
    <property type="entry name" value="P-loop_NTPase"/>
</dbReference>
<dbReference type="GO" id="GO:0003677">
    <property type="term" value="F:DNA binding"/>
    <property type="evidence" value="ECO:0007669"/>
    <property type="project" value="InterPro"/>
</dbReference>
<keyword evidence="1" id="KW-0547">Nucleotide-binding</keyword>
<reference evidence="4" key="1">
    <citation type="submission" date="2020-02" db="EMBL/GenBank/DDBJ databases">
        <authorList>
            <person name="Meier V. D."/>
        </authorList>
    </citation>
    <scope>NUCLEOTIDE SEQUENCE</scope>
    <source>
        <strain evidence="4">AVDCRST_MAG34</strain>
    </source>
</reference>
<sequence>MPSQLIVDPPHELLGRSTELSLLMRHTGLAGAPPGRSGGAVLLAGDAGIGKTRLLTELSARAEAGGWRVMVGHCLDFADQLLPYLPFSEIFGRLADHDPELAERVLRDHPAVRALTPGRRLMSGTGAGDGDDDRTEDLDRAAIFVDLHAALETLAEEGPVLVVVEDLHWADQSTRDLLSFLFTRPFRGQVGIVGSYRSDDLHRRHPLRTAVAEWGRLPAVHRVQLPPLPDDLVRRLVRALHDGPLHERDVAWIVDRAEGNAFFTEELVGSGRLDDGDGALPEQLADLLLVRLDRLDDASRQVVRAASCAGRRVTHRLLEAVVGLPGDELERGLRAAVESHVLVRVGSDSYAFRHALLAEAVYADLLPGERVRLHGRYVEALTANLLDSTAAELATHARASFDVDTAIRAGVQAGEEAMAVGGPDDAAKHFEAVLEILARPSTVVPDGVALTGLVSRASEAFVASGHPGRAMALVRDHLDQAPSDLPPRDRARLLMAWAAALLLTERPDDPTEATREALELVGEQPSPLRTRAQSLHARALARQEREDEAAKHAGEALAMAQRFDLGQVATEAMTTLATLDVEAGDTETAVRALERVVDAAREAGDPLGEVRGRFYIAQIHLDNGRLAEAQELFRVASAGAAQVGQPWAPYGFDARYYRAVTAYMRGRWDEALEVADIAGESPPADLEAMLLTVGMLVGAGRGDDSVLTRYERLKPVWPREGLVALNAGAAAVDLHGARGDLEGMWRVLDEVVASLSQTWTSLFQARLRLSVLVLGQLGTAAAVASAHDRAALLSRVPELLEAMEGVRRRTADRPRGFGPEGRAWLARGRAEELRLRWLTGSEPPDGAALVVAWAESVEAFDVLGQVHEAARSRTRLAAALRAAGRPGEAVAAADLARRAALDLGARPVLGELAASEVHGRRTGAGDAGTAGDLTPREHEILALVALGRSNGEIAKQLFISTKTVSVHVSNVLAKLGAGGRTEAVAIARRRGVLVD</sequence>
<gene>
    <name evidence="4" type="ORF">AVDCRST_MAG34-1595</name>
</gene>
<protein>
    <recommendedName>
        <fullName evidence="3">HTH luxR-type domain-containing protein</fullName>
    </recommendedName>
</protein>
<dbReference type="PRINTS" id="PR00038">
    <property type="entry name" value="HTHLUXR"/>
</dbReference>
<dbReference type="InterPro" id="IPR041664">
    <property type="entry name" value="AAA_16"/>
</dbReference>
<dbReference type="InterPro" id="IPR011990">
    <property type="entry name" value="TPR-like_helical_dom_sf"/>
</dbReference>
<evidence type="ECO:0000256" key="1">
    <source>
        <dbReference type="ARBA" id="ARBA00022741"/>
    </source>
</evidence>
<dbReference type="InterPro" id="IPR036388">
    <property type="entry name" value="WH-like_DNA-bd_sf"/>
</dbReference>
<dbReference type="GO" id="GO:0004016">
    <property type="term" value="F:adenylate cyclase activity"/>
    <property type="evidence" value="ECO:0007669"/>
    <property type="project" value="TreeGrafter"/>
</dbReference>
<evidence type="ECO:0000259" key="3">
    <source>
        <dbReference type="PROSITE" id="PS50043"/>
    </source>
</evidence>
<dbReference type="PANTHER" id="PTHR16305:SF35">
    <property type="entry name" value="TRANSCRIPTIONAL ACTIVATOR DOMAIN"/>
    <property type="match status" value="1"/>
</dbReference>
<evidence type="ECO:0000313" key="4">
    <source>
        <dbReference type="EMBL" id="CAA9348451.1"/>
    </source>
</evidence>
<feature type="domain" description="HTH luxR-type" evidence="3">
    <location>
        <begin position="926"/>
        <end position="991"/>
    </location>
</feature>
<proteinExistence type="predicted"/>
<dbReference type="Gene3D" id="1.10.10.10">
    <property type="entry name" value="Winged helix-like DNA-binding domain superfamily/Winged helix DNA-binding domain"/>
    <property type="match status" value="1"/>
</dbReference>
<dbReference type="InterPro" id="IPR000792">
    <property type="entry name" value="Tscrpt_reg_LuxR_C"/>
</dbReference>
<evidence type="ECO:0000256" key="2">
    <source>
        <dbReference type="ARBA" id="ARBA00022840"/>
    </source>
</evidence>